<dbReference type="InterPro" id="IPR041577">
    <property type="entry name" value="RT_RNaseH_2"/>
</dbReference>
<evidence type="ECO:0000259" key="2">
    <source>
        <dbReference type="Pfam" id="PF17919"/>
    </source>
</evidence>
<feature type="domain" description="Reverse transcriptase/retrotransposon-derived protein RNase H-like" evidence="2">
    <location>
        <begin position="134"/>
        <end position="232"/>
    </location>
</feature>
<dbReference type="InterPro" id="IPR043502">
    <property type="entry name" value="DNA/RNA_pol_sf"/>
</dbReference>
<proteinExistence type="predicted"/>
<sequence>MASEGRLSLKEKVFHWLKEGLIIKVQYPEWIANTIPIKLASRTWKVQIDYSSLNKVCAKDMYPLPEDDEEKTGFHTEEGVYCFTHMLKELKKLRCYTSEDDGKAITKFIPKLAELKHPIREARTRMEKAKESGWTNEAEEALRRIKRKLSKLQTLAIPKEGEDLMLCLRQRKETISYVLLVEREGIQIHVSYVCRPLQGMEICYTPTEKRVQALIYTARSLRTVFRKHKVKVVTDGSMEETLKLAEREGRLGKWATDIRTHDISYVQRKEAEGPVAKKFFGQGEQVEETQDANEGEIFDLTSNYAMDCETLLAGLVASANQGMKDLHVFIDSLTLVAQVLNHTSPKNLKPKSRSVNKAGNYKARIPQPRSIGRYQNKTIDRRDKKQQERQSNKQSTRGKTKLQPRS</sequence>
<dbReference type="InterPro" id="IPR043128">
    <property type="entry name" value="Rev_trsase/Diguanyl_cyclase"/>
</dbReference>
<dbReference type="Gene3D" id="3.10.10.10">
    <property type="entry name" value="HIV Type 1 Reverse Transcriptase, subunit A, domain 1"/>
    <property type="match status" value="1"/>
</dbReference>
<gene>
    <name evidence="3" type="ORF">Tco_0771177</name>
</gene>
<evidence type="ECO:0000256" key="1">
    <source>
        <dbReference type="SAM" id="MobiDB-lite"/>
    </source>
</evidence>
<feature type="region of interest" description="Disordered" evidence="1">
    <location>
        <begin position="345"/>
        <end position="406"/>
    </location>
</feature>
<name>A0ABQ4ZG81_9ASTR</name>
<keyword evidence="3" id="KW-0548">Nucleotidyltransferase</keyword>
<keyword evidence="4" id="KW-1185">Reference proteome</keyword>
<evidence type="ECO:0000313" key="4">
    <source>
        <dbReference type="Proteomes" id="UP001151760"/>
    </source>
</evidence>
<dbReference type="PANTHER" id="PTHR48475:SF2">
    <property type="entry name" value="RIBONUCLEASE H"/>
    <property type="match status" value="1"/>
</dbReference>
<dbReference type="Pfam" id="PF17919">
    <property type="entry name" value="RT_RNaseH_2"/>
    <property type="match status" value="1"/>
</dbReference>
<dbReference type="Proteomes" id="UP001151760">
    <property type="component" value="Unassembled WGS sequence"/>
</dbReference>
<organism evidence="3 4">
    <name type="scientific">Tanacetum coccineum</name>
    <dbReference type="NCBI Taxonomy" id="301880"/>
    <lineage>
        <taxon>Eukaryota</taxon>
        <taxon>Viridiplantae</taxon>
        <taxon>Streptophyta</taxon>
        <taxon>Embryophyta</taxon>
        <taxon>Tracheophyta</taxon>
        <taxon>Spermatophyta</taxon>
        <taxon>Magnoliopsida</taxon>
        <taxon>eudicotyledons</taxon>
        <taxon>Gunneridae</taxon>
        <taxon>Pentapetalae</taxon>
        <taxon>asterids</taxon>
        <taxon>campanulids</taxon>
        <taxon>Asterales</taxon>
        <taxon>Asteraceae</taxon>
        <taxon>Asteroideae</taxon>
        <taxon>Anthemideae</taxon>
        <taxon>Anthemidinae</taxon>
        <taxon>Tanacetum</taxon>
    </lineage>
</organism>
<keyword evidence="3" id="KW-0695">RNA-directed DNA polymerase</keyword>
<feature type="compositionally biased region" description="Basic and acidic residues" evidence="1">
    <location>
        <begin position="378"/>
        <end position="391"/>
    </location>
</feature>
<evidence type="ECO:0000313" key="3">
    <source>
        <dbReference type="EMBL" id="GJS88541.1"/>
    </source>
</evidence>
<reference evidence="3" key="1">
    <citation type="journal article" date="2022" name="Int. J. Mol. Sci.">
        <title>Draft Genome of Tanacetum Coccineum: Genomic Comparison of Closely Related Tanacetum-Family Plants.</title>
        <authorList>
            <person name="Yamashiro T."/>
            <person name="Shiraishi A."/>
            <person name="Nakayama K."/>
            <person name="Satake H."/>
        </authorList>
    </citation>
    <scope>NUCLEOTIDE SEQUENCE</scope>
</reference>
<dbReference type="Gene3D" id="3.30.70.270">
    <property type="match status" value="1"/>
</dbReference>
<dbReference type="SUPFAM" id="SSF56672">
    <property type="entry name" value="DNA/RNA polymerases"/>
    <property type="match status" value="1"/>
</dbReference>
<feature type="compositionally biased region" description="Basic residues" evidence="1">
    <location>
        <begin position="396"/>
        <end position="406"/>
    </location>
</feature>
<dbReference type="GO" id="GO:0003964">
    <property type="term" value="F:RNA-directed DNA polymerase activity"/>
    <property type="evidence" value="ECO:0007669"/>
    <property type="project" value="UniProtKB-KW"/>
</dbReference>
<accession>A0ABQ4ZG81</accession>
<protein>
    <submittedName>
        <fullName evidence="3">Reverse transcriptase domain-containing protein</fullName>
    </submittedName>
</protein>
<dbReference type="PANTHER" id="PTHR48475">
    <property type="entry name" value="RIBONUCLEASE H"/>
    <property type="match status" value="1"/>
</dbReference>
<comment type="caution">
    <text evidence="3">The sequence shown here is derived from an EMBL/GenBank/DDBJ whole genome shotgun (WGS) entry which is preliminary data.</text>
</comment>
<keyword evidence="3" id="KW-0808">Transferase</keyword>
<reference evidence="3" key="2">
    <citation type="submission" date="2022-01" db="EMBL/GenBank/DDBJ databases">
        <authorList>
            <person name="Yamashiro T."/>
            <person name="Shiraishi A."/>
            <person name="Satake H."/>
            <person name="Nakayama K."/>
        </authorList>
    </citation>
    <scope>NUCLEOTIDE SEQUENCE</scope>
</reference>
<dbReference type="EMBL" id="BQNB010011281">
    <property type="protein sequence ID" value="GJS88541.1"/>
    <property type="molecule type" value="Genomic_DNA"/>
</dbReference>